<dbReference type="STRING" id="1328759.A0A5C2RN63"/>
<evidence type="ECO:0008006" key="4">
    <source>
        <dbReference type="Google" id="ProtNLM"/>
    </source>
</evidence>
<dbReference type="AlphaFoldDB" id="A0A5C2RN63"/>
<sequence>MGCCIVRRHNSQDGTKRRRRPRPFARHLGISLTTCAFLFASFVLFLLVGLSLPLIKDIYLFELEFATRLDQPVTSVATSLRFGVWGVCATSDLNTSECFTMLGYTIPEDILNLTGYPALIDDVADGVTAVLVLHLVAAGLAFVGVFSSLFLESNAMCILSLVTSIFTVLVGLVVFGIDLAVILVGKERVGPLTDFNYSANWGPALWLVLVGVVLSFIGMILMSVVVCRCCGVGRRHHHHHHHAEEIVVEVKA</sequence>
<keyword evidence="1" id="KW-1133">Transmembrane helix</keyword>
<keyword evidence="3" id="KW-1185">Reference proteome</keyword>
<dbReference type="GO" id="GO:0005886">
    <property type="term" value="C:plasma membrane"/>
    <property type="evidence" value="ECO:0007669"/>
    <property type="project" value="InterPro"/>
</dbReference>
<name>A0A5C2RN63_9APHY</name>
<evidence type="ECO:0000256" key="1">
    <source>
        <dbReference type="SAM" id="Phobius"/>
    </source>
</evidence>
<reference evidence="2" key="1">
    <citation type="journal article" date="2018" name="Genome Biol. Evol.">
        <title>Genomics and development of Lentinus tigrinus, a white-rot wood-decaying mushroom with dimorphic fruiting bodies.</title>
        <authorList>
            <person name="Wu B."/>
            <person name="Xu Z."/>
            <person name="Knudson A."/>
            <person name="Carlson A."/>
            <person name="Chen N."/>
            <person name="Kovaka S."/>
            <person name="LaButti K."/>
            <person name="Lipzen A."/>
            <person name="Pennachio C."/>
            <person name="Riley R."/>
            <person name="Schakwitz W."/>
            <person name="Umezawa K."/>
            <person name="Ohm R.A."/>
            <person name="Grigoriev I.V."/>
            <person name="Nagy L.G."/>
            <person name="Gibbons J."/>
            <person name="Hibbett D."/>
        </authorList>
    </citation>
    <scope>NUCLEOTIDE SEQUENCE [LARGE SCALE GENOMIC DNA]</scope>
    <source>
        <strain evidence="2">ALCF2SS1-6</strain>
    </source>
</reference>
<feature type="transmembrane region" description="Helical" evidence="1">
    <location>
        <begin position="158"/>
        <end position="184"/>
    </location>
</feature>
<accession>A0A5C2RN63</accession>
<dbReference type="Proteomes" id="UP000313359">
    <property type="component" value="Unassembled WGS sequence"/>
</dbReference>
<dbReference type="PANTHER" id="PTHR28013">
    <property type="entry name" value="PROTEIN DCV1-RELATED"/>
    <property type="match status" value="1"/>
</dbReference>
<feature type="transmembrane region" description="Helical" evidence="1">
    <location>
        <begin position="204"/>
        <end position="227"/>
    </location>
</feature>
<dbReference type="InterPro" id="IPR009571">
    <property type="entry name" value="SUR7/Rim9-like_fungi"/>
</dbReference>
<keyword evidence="1" id="KW-0812">Transmembrane</keyword>
<dbReference type="OrthoDB" id="3881at2759"/>
<dbReference type="PANTHER" id="PTHR28013:SF4">
    <property type="entry name" value="MARVEL DOMAIN-CONTAINING PROTEIN"/>
    <property type="match status" value="1"/>
</dbReference>
<feature type="transmembrane region" description="Helical" evidence="1">
    <location>
        <begin position="127"/>
        <end position="151"/>
    </location>
</feature>
<dbReference type="Gene3D" id="1.20.140.150">
    <property type="match status" value="1"/>
</dbReference>
<evidence type="ECO:0000313" key="3">
    <source>
        <dbReference type="Proteomes" id="UP000313359"/>
    </source>
</evidence>
<dbReference type="Pfam" id="PF06687">
    <property type="entry name" value="SUR7"/>
    <property type="match status" value="1"/>
</dbReference>
<evidence type="ECO:0000313" key="2">
    <source>
        <dbReference type="EMBL" id="RPD52764.1"/>
    </source>
</evidence>
<dbReference type="EMBL" id="ML122341">
    <property type="protein sequence ID" value="RPD52764.1"/>
    <property type="molecule type" value="Genomic_DNA"/>
</dbReference>
<keyword evidence="1" id="KW-0472">Membrane</keyword>
<protein>
    <recommendedName>
        <fullName evidence="4">Pali-domain-containing protein</fullName>
    </recommendedName>
</protein>
<organism evidence="2 3">
    <name type="scientific">Lentinus tigrinus ALCF2SS1-6</name>
    <dbReference type="NCBI Taxonomy" id="1328759"/>
    <lineage>
        <taxon>Eukaryota</taxon>
        <taxon>Fungi</taxon>
        <taxon>Dikarya</taxon>
        <taxon>Basidiomycota</taxon>
        <taxon>Agaricomycotina</taxon>
        <taxon>Agaricomycetes</taxon>
        <taxon>Polyporales</taxon>
        <taxon>Polyporaceae</taxon>
        <taxon>Lentinus</taxon>
    </lineage>
</organism>
<dbReference type="GO" id="GO:0032153">
    <property type="term" value="C:cell division site"/>
    <property type="evidence" value="ECO:0007669"/>
    <property type="project" value="TreeGrafter"/>
</dbReference>
<feature type="transmembrane region" description="Helical" evidence="1">
    <location>
        <begin position="28"/>
        <end position="55"/>
    </location>
</feature>
<gene>
    <name evidence="2" type="ORF">L227DRAFT_440379</name>
</gene>
<proteinExistence type="predicted"/>
<dbReference type="GO" id="GO:0035838">
    <property type="term" value="C:growing cell tip"/>
    <property type="evidence" value="ECO:0007669"/>
    <property type="project" value="TreeGrafter"/>
</dbReference>
<dbReference type="InterPro" id="IPR051380">
    <property type="entry name" value="pH-response_reg_palI/RIM9"/>
</dbReference>